<feature type="non-terminal residue" evidence="5">
    <location>
        <position position="79"/>
    </location>
</feature>
<name>A0A9X8EB08_APHAT</name>
<evidence type="ECO:0000313" key="6">
    <source>
        <dbReference type="Proteomes" id="UP000275652"/>
    </source>
</evidence>
<evidence type="ECO:0008006" key="7">
    <source>
        <dbReference type="Google" id="ProtNLM"/>
    </source>
</evidence>
<comment type="caution">
    <text evidence="5">The sequence shown here is derived from an EMBL/GenBank/DDBJ whole genome shotgun (WGS) entry which is preliminary data.</text>
</comment>
<dbReference type="SUPFAM" id="SSF52540">
    <property type="entry name" value="P-loop containing nucleoside triphosphate hydrolases"/>
    <property type="match status" value="1"/>
</dbReference>
<evidence type="ECO:0000313" key="5">
    <source>
        <dbReference type="EMBL" id="RLO13005.1"/>
    </source>
</evidence>
<reference evidence="5 6" key="1">
    <citation type="journal article" date="2018" name="J. Invertebr. Pathol.">
        <title>New genotyping method for the causative agent of crayfish plague (Aphanomyces astaci) based on whole genome data.</title>
        <authorList>
            <person name="Minardi D."/>
            <person name="Studholme D.J."/>
            <person name="van der Giezen M."/>
            <person name="Pretto T."/>
            <person name="Oidtmann B."/>
        </authorList>
    </citation>
    <scope>NUCLEOTIDE SEQUENCE [LARGE SCALE GENOMIC DNA]</scope>
    <source>
        <strain evidence="5 6">KB13</strain>
    </source>
</reference>
<sequence>MKEVRESLPIYSWKKNILDSLRTHRVLILVGETGSGTTTQLPQYILESHMTAPHKRIAVTQPRRVAAITVAQRVAAEMN</sequence>
<dbReference type="InterPro" id="IPR027417">
    <property type="entry name" value="P-loop_NTPase"/>
</dbReference>
<evidence type="ECO:0000256" key="3">
    <source>
        <dbReference type="ARBA" id="ARBA00022806"/>
    </source>
</evidence>
<accession>A0A9X8EB08</accession>
<organism evidence="5 6">
    <name type="scientific">Aphanomyces astaci</name>
    <name type="common">Crayfish plague agent</name>
    <dbReference type="NCBI Taxonomy" id="112090"/>
    <lineage>
        <taxon>Eukaryota</taxon>
        <taxon>Sar</taxon>
        <taxon>Stramenopiles</taxon>
        <taxon>Oomycota</taxon>
        <taxon>Saprolegniomycetes</taxon>
        <taxon>Saprolegniales</taxon>
        <taxon>Verrucalvaceae</taxon>
        <taxon>Aphanomyces</taxon>
    </lineage>
</organism>
<dbReference type="Proteomes" id="UP000275652">
    <property type="component" value="Unassembled WGS sequence"/>
</dbReference>
<keyword evidence="4" id="KW-0067">ATP-binding</keyword>
<dbReference type="GO" id="GO:0003723">
    <property type="term" value="F:RNA binding"/>
    <property type="evidence" value="ECO:0007669"/>
    <property type="project" value="TreeGrafter"/>
</dbReference>
<gene>
    <name evidence="5" type="ORF">DYB28_009667</name>
</gene>
<protein>
    <recommendedName>
        <fullName evidence="7">Helicase ATP-binding domain-containing protein</fullName>
    </recommendedName>
</protein>
<keyword evidence="2" id="KW-0378">Hydrolase</keyword>
<dbReference type="PANTHER" id="PTHR18934:SF99">
    <property type="entry name" value="ATP-DEPENDENT RNA HELICASE DHX37-RELATED"/>
    <property type="match status" value="1"/>
</dbReference>
<evidence type="ECO:0000256" key="1">
    <source>
        <dbReference type="ARBA" id="ARBA00022741"/>
    </source>
</evidence>
<dbReference type="GO" id="GO:0004386">
    <property type="term" value="F:helicase activity"/>
    <property type="evidence" value="ECO:0007669"/>
    <property type="project" value="UniProtKB-KW"/>
</dbReference>
<dbReference type="GO" id="GO:0005524">
    <property type="term" value="F:ATP binding"/>
    <property type="evidence" value="ECO:0007669"/>
    <property type="project" value="UniProtKB-KW"/>
</dbReference>
<keyword evidence="1" id="KW-0547">Nucleotide-binding</keyword>
<evidence type="ECO:0000256" key="4">
    <source>
        <dbReference type="ARBA" id="ARBA00022840"/>
    </source>
</evidence>
<evidence type="ECO:0000256" key="2">
    <source>
        <dbReference type="ARBA" id="ARBA00022801"/>
    </source>
</evidence>
<proteinExistence type="predicted"/>
<dbReference type="GO" id="GO:0016787">
    <property type="term" value="F:hydrolase activity"/>
    <property type="evidence" value="ECO:0007669"/>
    <property type="project" value="UniProtKB-KW"/>
</dbReference>
<dbReference type="EMBL" id="QUTI01009874">
    <property type="protein sequence ID" value="RLO13005.1"/>
    <property type="molecule type" value="Genomic_DNA"/>
</dbReference>
<dbReference type="Gene3D" id="3.40.50.300">
    <property type="entry name" value="P-loop containing nucleotide triphosphate hydrolases"/>
    <property type="match status" value="1"/>
</dbReference>
<dbReference type="AlphaFoldDB" id="A0A9X8EB08"/>
<dbReference type="PANTHER" id="PTHR18934">
    <property type="entry name" value="ATP-DEPENDENT RNA HELICASE"/>
    <property type="match status" value="1"/>
</dbReference>
<keyword evidence="3" id="KW-0347">Helicase</keyword>